<dbReference type="AlphaFoldDB" id="A0A9J6FZ57"/>
<feature type="region of interest" description="Disordered" evidence="1">
    <location>
        <begin position="22"/>
        <end position="124"/>
    </location>
</feature>
<accession>A0A9J6FZ57</accession>
<dbReference type="VEuPathDB" id="VectorBase:HLOH_046560"/>
<sequence length="165" mass="17855">MNIHSNFSAHLLKDHEASFFSLSPNEADNKRGQNRGPENADEATARESSSRRPSSRSRSCKSNLGSGRSAAAPASRRRRSRYAAGARNETSESQVTRGRRVTDGGLLPFAPRPHLFGPQLGPRCFPDRHNGSRKLLLGRRLSFPETPGDADSAGGESARISAEDG</sequence>
<reference evidence="2 3" key="1">
    <citation type="journal article" date="2020" name="Cell">
        <title>Large-Scale Comparative Analyses of Tick Genomes Elucidate Their Genetic Diversity and Vector Capacities.</title>
        <authorList>
            <consortium name="Tick Genome and Microbiome Consortium (TIGMIC)"/>
            <person name="Jia N."/>
            <person name="Wang J."/>
            <person name="Shi W."/>
            <person name="Du L."/>
            <person name="Sun Y."/>
            <person name="Zhan W."/>
            <person name="Jiang J.F."/>
            <person name="Wang Q."/>
            <person name="Zhang B."/>
            <person name="Ji P."/>
            <person name="Bell-Sakyi L."/>
            <person name="Cui X.M."/>
            <person name="Yuan T.T."/>
            <person name="Jiang B.G."/>
            <person name="Yang W.F."/>
            <person name="Lam T.T."/>
            <person name="Chang Q.C."/>
            <person name="Ding S.J."/>
            <person name="Wang X.J."/>
            <person name="Zhu J.G."/>
            <person name="Ruan X.D."/>
            <person name="Zhao L."/>
            <person name="Wei J.T."/>
            <person name="Ye R.Z."/>
            <person name="Que T.C."/>
            <person name="Du C.H."/>
            <person name="Zhou Y.H."/>
            <person name="Cheng J.X."/>
            <person name="Dai P.F."/>
            <person name="Guo W.B."/>
            <person name="Han X.H."/>
            <person name="Huang E.J."/>
            <person name="Li L.F."/>
            <person name="Wei W."/>
            <person name="Gao Y.C."/>
            <person name="Liu J.Z."/>
            <person name="Shao H.Z."/>
            <person name="Wang X."/>
            <person name="Wang C.C."/>
            <person name="Yang T.C."/>
            <person name="Huo Q.B."/>
            <person name="Li W."/>
            <person name="Chen H.Y."/>
            <person name="Chen S.E."/>
            <person name="Zhou L.G."/>
            <person name="Ni X.B."/>
            <person name="Tian J.H."/>
            <person name="Sheng Y."/>
            <person name="Liu T."/>
            <person name="Pan Y.S."/>
            <person name="Xia L.Y."/>
            <person name="Li J."/>
            <person name="Zhao F."/>
            <person name="Cao W.C."/>
        </authorList>
    </citation>
    <scope>NUCLEOTIDE SEQUENCE [LARGE SCALE GENOMIC DNA]</scope>
    <source>
        <strain evidence="2">HaeL-2018</strain>
    </source>
</reference>
<evidence type="ECO:0000313" key="2">
    <source>
        <dbReference type="EMBL" id="KAH9368365.1"/>
    </source>
</evidence>
<feature type="compositionally biased region" description="Low complexity" evidence="1">
    <location>
        <begin position="65"/>
        <end position="74"/>
    </location>
</feature>
<comment type="caution">
    <text evidence="2">The sequence shown here is derived from an EMBL/GenBank/DDBJ whole genome shotgun (WGS) entry which is preliminary data.</text>
</comment>
<organism evidence="2 3">
    <name type="scientific">Haemaphysalis longicornis</name>
    <name type="common">Bush tick</name>
    <dbReference type="NCBI Taxonomy" id="44386"/>
    <lineage>
        <taxon>Eukaryota</taxon>
        <taxon>Metazoa</taxon>
        <taxon>Ecdysozoa</taxon>
        <taxon>Arthropoda</taxon>
        <taxon>Chelicerata</taxon>
        <taxon>Arachnida</taxon>
        <taxon>Acari</taxon>
        <taxon>Parasitiformes</taxon>
        <taxon>Ixodida</taxon>
        <taxon>Ixodoidea</taxon>
        <taxon>Ixodidae</taxon>
        <taxon>Haemaphysalinae</taxon>
        <taxon>Haemaphysalis</taxon>
    </lineage>
</organism>
<name>A0A9J6FZ57_HAELO</name>
<proteinExistence type="predicted"/>
<feature type="region of interest" description="Disordered" evidence="1">
    <location>
        <begin position="142"/>
        <end position="165"/>
    </location>
</feature>
<gene>
    <name evidence="2" type="ORF">HPB48_012705</name>
</gene>
<keyword evidence="3" id="KW-1185">Reference proteome</keyword>
<dbReference type="EMBL" id="JABSTR010000004">
    <property type="protein sequence ID" value="KAH9368365.1"/>
    <property type="molecule type" value="Genomic_DNA"/>
</dbReference>
<protein>
    <submittedName>
        <fullName evidence="2">Uncharacterized protein</fullName>
    </submittedName>
</protein>
<dbReference type="Proteomes" id="UP000821853">
    <property type="component" value="Chromosome 2"/>
</dbReference>
<evidence type="ECO:0000313" key="3">
    <source>
        <dbReference type="Proteomes" id="UP000821853"/>
    </source>
</evidence>
<evidence type="ECO:0000256" key="1">
    <source>
        <dbReference type="SAM" id="MobiDB-lite"/>
    </source>
</evidence>